<dbReference type="Pfam" id="PF01409">
    <property type="entry name" value="tRNA-synt_2d"/>
    <property type="match status" value="1"/>
</dbReference>
<dbReference type="InterPro" id="IPR004529">
    <property type="entry name" value="Phe-tRNA-synth_IIc_asu"/>
</dbReference>
<dbReference type="SUPFAM" id="SSF55681">
    <property type="entry name" value="Class II aaRS and biotin synthetases"/>
    <property type="match status" value="1"/>
</dbReference>
<dbReference type="InterPro" id="IPR006195">
    <property type="entry name" value="aa-tRNA-synth_II"/>
</dbReference>
<dbReference type="EC" id="6.1.1.20" evidence="2"/>
<evidence type="ECO:0000256" key="7">
    <source>
        <dbReference type="ARBA" id="ARBA00022840"/>
    </source>
</evidence>
<organism evidence="13 14">
    <name type="scientific">Candidatus Taylorbacteria bacterium RIFCSPLOWO2_12_FULL_43_20</name>
    <dbReference type="NCBI Taxonomy" id="1802332"/>
    <lineage>
        <taxon>Bacteria</taxon>
        <taxon>Candidatus Tayloriibacteriota</taxon>
    </lineage>
</organism>
<keyword evidence="4 13" id="KW-0436">Ligase</keyword>
<keyword evidence="3" id="KW-0963">Cytoplasm</keyword>
<comment type="caution">
    <text evidence="13">The sequence shown here is derived from an EMBL/GenBank/DDBJ whole genome shotgun (WGS) entry which is preliminary data.</text>
</comment>
<dbReference type="PANTHER" id="PTHR11538:SF41">
    <property type="entry name" value="PHENYLALANINE--TRNA LIGASE, MITOCHONDRIAL"/>
    <property type="match status" value="1"/>
</dbReference>
<gene>
    <name evidence="13" type="ORF">A3G52_03120</name>
</gene>
<keyword evidence="7" id="KW-0067">ATP-binding</keyword>
<protein>
    <recommendedName>
        <fullName evidence="2">phenylalanine--tRNA ligase</fullName>
        <ecNumber evidence="2">6.1.1.20</ecNumber>
    </recommendedName>
</protein>
<dbReference type="GO" id="GO:0046872">
    <property type="term" value="F:metal ion binding"/>
    <property type="evidence" value="ECO:0007669"/>
    <property type="project" value="UniProtKB-KW"/>
</dbReference>
<comment type="subcellular location">
    <subcellularLocation>
        <location evidence="1">Cytoplasm</location>
    </subcellularLocation>
</comment>
<dbReference type="NCBIfam" id="TIGR00468">
    <property type="entry name" value="pheS"/>
    <property type="match status" value="1"/>
</dbReference>
<dbReference type="GO" id="GO:0000049">
    <property type="term" value="F:tRNA binding"/>
    <property type="evidence" value="ECO:0007669"/>
    <property type="project" value="InterPro"/>
</dbReference>
<evidence type="ECO:0000256" key="4">
    <source>
        <dbReference type="ARBA" id="ARBA00022598"/>
    </source>
</evidence>
<name>A0A1G2P357_9BACT</name>
<dbReference type="CDD" id="cd00496">
    <property type="entry name" value="PheRS_alpha_core"/>
    <property type="match status" value="1"/>
</dbReference>
<dbReference type="InterPro" id="IPR045864">
    <property type="entry name" value="aa-tRNA-synth_II/BPL/LPL"/>
</dbReference>
<evidence type="ECO:0000256" key="2">
    <source>
        <dbReference type="ARBA" id="ARBA00012814"/>
    </source>
</evidence>
<sequence length="259" mass="30158">MTEHRLNNSEGQNRLTGHIHPLSTAIWNIHKIFFDVGYEVALGPELEDEWHNFESLNFPKDHPARDMQDTFWIKHPESKHEIRNTKSETENKKKLLRTHTSPVQIRYMEEKLRESIKPPYKVIVPGKVFRNEATDATHEAQFYQVEGLYVDTHVSLADLKGTLSFFFRKFFGDDVEIRFRPSYFPFTEPSVEVDMKFGGKWLEMGGAGLVHPNVLKAVNLKEFTGFAFGVGIDRLLMVKYGIPDIRMFYSGDLRFVNQF</sequence>
<evidence type="ECO:0000313" key="13">
    <source>
        <dbReference type="EMBL" id="OHA42770.1"/>
    </source>
</evidence>
<evidence type="ECO:0000259" key="12">
    <source>
        <dbReference type="PROSITE" id="PS50862"/>
    </source>
</evidence>
<dbReference type="GO" id="GO:0006432">
    <property type="term" value="P:phenylalanyl-tRNA aminoacylation"/>
    <property type="evidence" value="ECO:0007669"/>
    <property type="project" value="InterPro"/>
</dbReference>
<accession>A0A1G2P357</accession>
<evidence type="ECO:0000256" key="5">
    <source>
        <dbReference type="ARBA" id="ARBA00022723"/>
    </source>
</evidence>
<dbReference type="EMBL" id="MHSK01000006">
    <property type="protein sequence ID" value="OHA42770.1"/>
    <property type="molecule type" value="Genomic_DNA"/>
</dbReference>
<dbReference type="GO" id="GO:0005737">
    <property type="term" value="C:cytoplasm"/>
    <property type="evidence" value="ECO:0007669"/>
    <property type="project" value="UniProtKB-SubCell"/>
</dbReference>
<keyword evidence="8" id="KW-0460">Magnesium</keyword>
<evidence type="ECO:0000256" key="6">
    <source>
        <dbReference type="ARBA" id="ARBA00022741"/>
    </source>
</evidence>
<keyword evidence="6" id="KW-0547">Nucleotide-binding</keyword>
<feature type="domain" description="Aminoacyl-transfer RNA synthetases class-II family profile" evidence="12">
    <location>
        <begin position="29"/>
        <end position="250"/>
    </location>
</feature>
<evidence type="ECO:0000256" key="1">
    <source>
        <dbReference type="ARBA" id="ARBA00004496"/>
    </source>
</evidence>
<evidence type="ECO:0000256" key="10">
    <source>
        <dbReference type="ARBA" id="ARBA00023146"/>
    </source>
</evidence>
<reference evidence="13 14" key="1">
    <citation type="journal article" date="2016" name="Nat. Commun.">
        <title>Thousands of microbial genomes shed light on interconnected biogeochemical processes in an aquifer system.</title>
        <authorList>
            <person name="Anantharaman K."/>
            <person name="Brown C.T."/>
            <person name="Hug L.A."/>
            <person name="Sharon I."/>
            <person name="Castelle C.J."/>
            <person name="Probst A.J."/>
            <person name="Thomas B.C."/>
            <person name="Singh A."/>
            <person name="Wilkins M.J."/>
            <person name="Karaoz U."/>
            <person name="Brodie E.L."/>
            <person name="Williams K.H."/>
            <person name="Hubbard S.S."/>
            <person name="Banfield J.F."/>
        </authorList>
    </citation>
    <scope>NUCLEOTIDE SEQUENCE [LARGE SCALE GENOMIC DNA]</scope>
</reference>
<dbReference type="GO" id="GO:0005524">
    <property type="term" value="F:ATP binding"/>
    <property type="evidence" value="ECO:0007669"/>
    <property type="project" value="UniProtKB-KW"/>
</dbReference>
<evidence type="ECO:0000256" key="8">
    <source>
        <dbReference type="ARBA" id="ARBA00022842"/>
    </source>
</evidence>
<keyword evidence="9" id="KW-0648">Protein biosynthesis</keyword>
<evidence type="ECO:0000256" key="3">
    <source>
        <dbReference type="ARBA" id="ARBA00022490"/>
    </source>
</evidence>
<evidence type="ECO:0000256" key="11">
    <source>
        <dbReference type="ARBA" id="ARBA00049255"/>
    </source>
</evidence>
<dbReference type="AlphaFoldDB" id="A0A1G2P357"/>
<dbReference type="Proteomes" id="UP000177269">
    <property type="component" value="Unassembled WGS sequence"/>
</dbReference>
<comment type="catalytic activity">
    <reaction evidence="11">
        <text>tRNA(Phe) + L-phenylalanine + ATP = L-phenylalanyl-tRNA(Phe) + AMP + diphosphate + H(+)</text>
        <dbReference type="Rhea" id="RHEA:19413"/>
        <dbReference type="Rhea" id="RHEA-COMP:9668"/>
        <dbReference type="Rhea" id="RHEA-COMP:9699"/>
        <dbReference type="ChEBI" id="CHEBI:15378"/>
        <dbReference type="ChEBI" id="CHEBI:30616"/>
        <dbReference type="ChEBI" id="CHEBI:33019"/>
        <dbReference type="ChEBI" id="CHEBI:58095"/>
        <dbReference type="ChEBI" id="CHEBI:78442"/>
        <dbReference type="ChEBI" id="CHEBI:78531"/>
        <dbReference type="ChEBI" id="CHEBI:456215"/>
        <dbReference type="EC" id="6.1.1.20"/>
    </reaction>
</comment>
<evidence type="ECO:0000313" key="14">
    <source>
        <dbReference type="Proteomes" id="UP000177269"/>
    </source>
</evidence>
<dbReference type="InterPro" id="IPR002319">
    <property type="entry name" value="Phenylalanyl-tRNA_Synthase"/>
</dbReference>
<dbReference type="PANTHER" id="PTHR11538">
    <property type="entry name" value="PHENYLALANYL-TRNA SYNTHETASE"/>
    <property type="match status" value="1"/>
</dbReference>
<dbReference type="Gene3D" id="3.30.930.10">
    <property type="entry name" value="Bira Bifunctional Protein, Domain 2"/>
    <property type="match status" value="1"/>
</dbReference>
<evidence type="ECO:0000256" key="9">
    <source>
        <dbReference type="ARBA" id="ARBA00022917"/>
    </source>
</evidence>
<keyword evidence="5" id="KW-0479">Metal-binding</keyword>
<keyword evidence="10" id="KW-0030">Aminoacyl-tRNA synthetase</keyword>
<dbReference type="GO" id="GO:0004826">
    <property type="term" value="F:phenylalanine-tRNA ligase activity"/>
    <property type="evidence" value="ECO:0007669"/>
    <property type="project" value="UniProtKB-EC"/>
</dbReference>
<proteinExistence type="predicted"/>
<dbReference type="PROSITE" id="PS50862">
    <property type="entry name" value="AA_TRNA_LIGASE_II"/>
    <property type="match status" value="1"/>
</dbReference>